<evidence type="ECO:0000313" key="1">
    <source>
        <dbReference type="EMBL" id="CDL82115.1"/>
    </source>
</evidence>
<reference evidence="1" key="1">
    <citation type="submission" date="2013-11" db="EMBL/GenBank/DDBJ databases">
        <title>Draft genome sequence and annotation of the entomopathogenic bacteria, Xenorhabdus cabanillasi strain JM26 and Xenorhabdus szentirmai strain DSM 16338.</title>
        <authorList>
            <person name="Gualtieri M."/>
            <person name="Ogier J.C."/>
            <person name="Pages S."/>
            <person name="Givaudan A."/>
            <person name="Gaudriault S."/>
        </authorList>
    </citation>
    <scope>NUCLEOTIDE SEQUENCE [LARGE SCALE GENOMIC DNA]</scope>
    <source>
        <strain evidence="1">DSM 16338</strain>
    </source>
</reference>
<keyword evidence="2" id="KW-1185">Reference proteome</keyword>
<dbReference type="AlphaFoldDB" id="W1IY17"/>
<evidence type="ECO:0000313" key="2">
    <source>
        <dbReference type="Proteomes" id="UP000019202"/>
    </source>
</evidence>
<dbReference type="Proteomes" id="UP000019202">
    <property type="component" value="Unassembled WGS sequence"/>
</dbReference>
<dbReference type="EMBL" id="CBXF010000076">
    <property type="protein sequence ID" value="CDL82115.1"/>
    <property type="molecule type" value="Genomic_DNA"/>
</dbReference>
<gene>
    <name evidence="1" type="ORF">XSR1_190048</name>
</gene>
<organism evidence="1 2">
    <name type="scientific">Xenorhabdus szentirmaii DSM 16338</name>
    <dbReference type="NCBI Taxonomy" id="1427518"/>
    <lineage>
        <taxon>Bacteria</taxon>
        <taxon>Pseudomonadati</taxon>
        <taxon>Pseudomonadota</taxon>
        <taxon>Gammaproteobacteria</taxon>
        <taxon>Enterobacterales</taxon>
        <taxon>Morganellaceae</taxon>
        <taxon>Xenorhabdus</taxon>
    </lineage>
</organism>
<accession>W1IY17</accession>
<name>W1IY17_9GAMM</name>
<sequence>MNGVFNRDYKEVQYLFGSHLLNNYGFVKNNKSHNDLFHGVINNRSQ</sequence>
<protein>
    <submittedName>
        <fullName evidence="1">Uncharacterized protein</fullName>
    </submittedName>
</protein>
<proteinExistence type="predicted"/>
<comment type="caution">
    <text evidence="1">The sequence shown here is derived from an EMBL/GenBank/DDBJ whole genome shotgun (WGS) entry which is preliminary data.</text>
</comment>